<evidence type="ECO:0000256" key="2">
    <source>
        <dbReference type="ARBA" id="ARBA00008787"/>
    </source>
</evidence>
<evidence type="ECO:0000313" key="7">
    <source>
        <dbReference type="Proteomes" id="UP000772812"/>
    </source>
</evidence>
<protein>
    <submittedName>
        <fullName evidence="6">Flagellar export chaperone FliS</fullName>
    </submittedName>
</protein>
<dbReference type="Gene3D" id="1.20.120.340">
    <property type="entry name" value="Flagellar protein FliS"/>
    <property type="match status" value="1"/>
</dbReference>
<keyword evidence="6" id="KW-0282">Flagellum</keyword>
<dbReference type="Proteomes" id="UP000772812">
    <property type="component" value="Unassembled WGS sequence"/>
</dbReference>
<dbReference type="SUPFAM" id="SSF101116">
    <property type="entry name" value="Flagellar export chaperone FliS"/>
    <property type="match status" value="1"/>
</dbReference>
<proteinExistence type="inferred from homology"/>
<keyword evidence="6" id="KW-0969">Cilium</keyword>
<evidence type="ECO:0000256" key="5">
    <source>
        <dbReference type="ARBA" id="ARBA00023186"/>
    </source>
</evidence>
<evidence type="ECO:0000256" key="1">
    <source>
        <dbReference type="ARBA" id="ARBA00004514"/>
    </source>
</evidence>
<dbReference type="InterPro" id="IPR036584">
    <property type="entry name" value="FliS_sf"/>
</dbReference>
<comment type="caution">
    <text evidence="6">The sequence shown here is derived from an EMBL/GenBank/DDBJ whole genome shotgun (WGS) entry which is preliminary data.</text>
</comment>
<sequence length="124" mass="13905">MSNPYSAYVKNMDNISSKEELLVKVLEEIISNLNVAMYALEEGDIKTKAETLTKVTDAIAILQASLDMEKGGEIAQNLSRLYDFCIEELLKANANNQIQHIKNVIEVIQPIYEGFKGALENIRN</sequence>
<comment type="similarity">
    <text evidence="2">Belongs to the FliS family.</text>
</comment>
<reference evidence="6 7" key="1">
    <citation type="journal article" date="2021" name="Syst. Appl. Microbiol.">
        <title>Persephonella atlantica sp. nov.: How to adapt to physico-chemical gradients in high temperature hydrothermal habitats.</title>
        <authorList>
            <person name="Francois D.X."/>
            <person name="Godfroy A."/>
            <person name="Mathien C."/>
            <person name="Aube J."/>
            <person name="Cathalot C."/>
            <person name="Lesongeur F."/>
            <person name="L'Haridon S."/>
            <person name="Philippon X."/>
            <person name="Roussel E.G."/>
        </authorList>
    </citation>
    <scope>NUCLEOTIDE SEQUENCE [LARGE SCALE GENOMIC DNA]</scope>
    <source>
        <strain evidence="6 7">MO1340</strain>
    </source>
</reference>
<evidence type="ECO:0000256" key="4">
    <source>
        <dbReference type="ARBA" id="ARBA00022795"/>
    </source>
</evidence>
<keyword evidence="6" id="KW-0966">Cell projection</keyword>
<evidence type="ECO:0000256" key="3">
    <source>
        <dbReference type="ARBA" id="ARBA00022490"/>
    </source>
</evidence>
<dbReference type="PANTHER" id="PTHR34773:SF1">
    <property type="entry name" value="FLAGELLAR SECRETION CHAPERONE FLIS"/>
    <property type="match status" value="1"/>
</dbReference>
<dbReference type="NCBIfam" id="TIGR00208">
    <property type="entry name" value="fliS"/>
    <property type="match status" value="1"/>
</dbReference>
<evidence type="ECO:0000313" key="6">
    <source>
        <dbReference type="EMBL" id="MBK3331859.1"/>
    </source>
</evidence>
<dbReference type="PANTHER" id="PTHR34773">
    <property type="entry name" value="FLAGELLAR SECRETION CHAPERONE FLIS"/>
    <property type="match status" value="1"/>
</dbReference>
<dbReference type="RefSeq" id="WP_200673260.1">
    <property type="nucleotide sequence ID" value="NZ_JAACYA010000001.1"/>
</dbReference>
<name>A0ABS1GG07_9AQUI</name>
<keyword evidence="7" id="KW-1185">Reference proteome</keyword>
<keyword evidence="5" id="KW-0143">Chaperone</keyword>
<dbReference type="InterPro" id="IPR003713">
    <property type="entry name" value="FliS"/>
</dbReference>
<organism evidence="6 7">
    <name type="scientific">Persephonella atlantica</name>
    <dbReference type="NCBI Taxonomy" id="2699429"/>
    <lineage>
        <taxon>Bacteria</taxon>
        <taxon>Pseudomonadati</taxon>
        <taxon>Aquificota</taxon>
        <taxon>Aquificia</taxon>
        <taxon>Aquificales</taxon>
        <taxon>Hydrogenothermaceae</taxon>
        <taxon>Persephonella</taxon>
    </lineage>
</organism>
<dbReference type="Pfam" id="PF02561">
    <property type="entry name" value="FliS"/>
    <property type="match status" value="1"/>
</dbReference>
<accession>A0ABS1GG07</accession>
<comment type="subcellular location">
    <subcellularLocation>
        <location evidence="1">Cytoplasm</location>
        <location evidence="1">Cytosol</location>
    </subcellularLocation>
</comment>
<keyword evidence="4" id="KW-1005">Bacterial flagellum biogenesis</keyword>
<keyword evidence="3" id="KW-0963">Cytoplasm</keyword>
<dbReference type="PIRSF" id="PIRSF039090">
    <property type="entry name" value="Flis"/>
    <property type="match status" value="1"/>
</dbReference>
<dbReference type="CDD" id="cd16098">
    <property type="entry name" value="FliS"/>
    <property type="match status" value="1"/>
</dbReference>
<gene>
    <name evidence="6" type="primary">fliS</name>
    <name evidence="6" type="ORF">GWK41_02105</name>
</gene>
<dbReference type="EMBL" id="JAACYA010000001">
    <property type="protein sequence ID" value="MBK3331859.1"/>
    <property type="molecule type" value="Genomic_DNA"/>
</dbReference>